<evidence type="ECO:0008006" key="4">
    <source>
        <dbReference type="Google" id="ProtNLM"/>
    </source>
</evidence>
<dbReference type="Proteomes" id="UP001303760">
    <property type="component" value="Unassembled WGS sequence"/>
</dbReference>
<evidence type="ECO:0000313" key="2">
    <source>
        <dbReference type="EMBL" id="KAK4236982.1"/>
    </source>
</evidence>
<dbReference type="EMBL" id="MU860162">
    <property type="protein sequence ID" value="KAK4236982.1"/>
    <property type="molecule type" value="Genomic_DNA"/>
</dbReference>
<dbReference type="AlphaFoldDB" id="A0AAN7C8L4"/>
<keyword evidence="3" id="KW-1185">Reference proteome</keyword>
<proteinExistence type="predicted"/>
<evidence type="ECO:0000313" key="3">
    <source>
        <dbReference type="Proteomes" id="UP001303760"/>
    </source>
</evidence>
<comment type="caution">
    <text evidence="2">The sequence shown here is derived from an EMBL/GenBank/DDBJ whole genome shotgun (WGS) entry which is preliminary data.</text>
</comment>
<gene>
    <name evidence="2" type="ORF">C8A03DRAFT_35095</name>
</gene>
<organism evidence="2 3">
    <name type="scientific">Achaetomium macrosporum</name>
    <dbReference type="NCBI Taxonomy" id="79813"/>
    <lineage>
        <taxon>Eukaryota</taxon>
        <taxon>Fungi</taxon>
        <taxon>Dikarya</taxon>
        <taxon>Ascomycota</taxon>
        <taxon>Pezizomycotina</taxon>
        <taxon>Sordariomycetes</taxon>
        <taxon>Sordariomycetidae</taxon>
        <taxon>Sordariales</taxon>
        <taxon>Chaetomiaceae</taxon>
        <taxon>Achaetomium</taxon>
    </lineage>
</organism>
<dbReference type="PANTHER" id="PTHR42070">
    <property type="entry name" value="FILAMENT ASSOCIATED PROTEIN, PUTATIVE (AFU_ORTHOLOGUE AFUA_8G06630)-RELATED"/>
    <property type="match status" value="1"/>
</dbReference>
<feature type="region of interest" description="Disordered" evidence="1">
    <location>
        <begin position="1"/>
        <end position="22"/>
    </location>
</feature>
<dbReference type="PANTHER" id="PTHR42070:SF1">
    <property type="entry name" value="FILAMENT ASSOCIATED PROTEIN, PUTATIVE (AFU_ORTHOLOGUE AFUA_8G06630)-RELATED"/>
    <property type="match status" value="1"/>
</dbReference>
<reference evidence="2" key="1">
    <citation type="journal article" date="2023" name="Mol. Phylogenet. Evol.">
        <title>Genome-scale phylogeny and comparative genomics of the fungal order Sordariales.</title>
        <authorList>
            <person name="Hensen N."/>
            <person name="Bonometti L."/>
            <person name="Westerberg I."/>
            <person name="Brannstrom I.O."/>
            <person name="Guillou S."/>
            <person name="Cros-Aarteil S."/>
            <person name="Calhoun S."/>
            <person name="Haridas S."/>
            <person name="Kuo A."/>
            <person name="Mondo S."/>
            <person name="Pangilinan J."/>
            <person name="Riley R."/>
            <person name="LaButti K."/>
            <person name="Andreopoulos B."/>
            <person name="Lipzen A."/>
            <person name="Chen C."/>
            <person name="Yan M."/>
            <person name="Daum C."/>
            <person name="Ng V."/>
            <person name="Clum A."/>
            <person name="Steindorff A."/>
            <person name="Ohm R.A."/>
            <person name="Martin F."/>
            <person name="Silar P."/>
            <person name="Natvig D.O."/>
            <person name="Lalanne C."/>
            <person name="Gautier V."/>
            <person name="Ament-Velasquez S.L."/>
            <person name="Kruys A."/>
            <person name="Hutchinson M.I."/>
            <person name="Powell A.J."/>
            <person name="Barry K."/>
            <person name="Miller A.N."/>
            <person name="Grigoriev I.V."/>
            <person name="Debuchy R."/>
            <person name="Gladieux P."/>
            <person name="Hiltunen Thoren M."/>
            <person name="Johannesson H."/>
        </authorList>
    </citation>
    <scope>NUCLEOTIDE SEQUENCE</scope>
    <source>
        <strain evidence="2">CBS 532.94</strain>
    </source>
</reference>
<reference evidence="2" key="2">
    <citation type="submission" date="2023-05" db="EMBL/GenBank/DDBJ databases">
        <authorList>
            <consortium name="Lawrence Berkeley National Laboratory"/>
            <person name="Steindorff A."/>
            <person name="Hensen N."/>
            <person name="Bonometti L."/>
            <person name="Westerberg I."/>
            <person name="Brannstrom I.O."/>
            <person name="Guillou S."/>
            <person name="Cros-Aarteil S."/>
            <person name="Calhoun S."/>
            <person name="Haridas S."/>
            <person name="Kuo A."/>
            <person name="Mondo S."/>
            <person name="Pangilinan J."/>
            <person name="Riley R."/>
            <person name="Labutti K."/>
            <person name="Andreopoulos B."/>
            <person name="Lipzen A."/>
            <person name="Chen C."/>
            <person name="Yanf M."/>
            <person name="Daum C."/>
            <person name="Ng V."/>
            <person name="Clum A."/>
            <person name="Ohm R."/>
            <person name="Martin F."/>
            <person name="Silar P."/>
            <person name="Natvig D."/>
            <person name="Lalanne C."/>
            <person name="Gautier V."/>
            <person name="Ament-Velasquez S.L."/>
            <person name="Kruys A."/>
            <person name="Hutchinson M.I."/>
            <person name="Powell A.J."/>
            <person name="Barry K."/>
            <person name="Miller A.N."/>
            <person name="Grigoriev I.V."/>
            <person name="Debuchy R."/>
            <person name="Gladieux P."/>
            <person name="Thoren M.H."/>
            <person name="Johannesson H."/>
        </authorList>
    </citation>
    <scope>NUCLEOTIDE SEQUENCE</scope>
    <source>
        <strain evidence="2">CBS 532.94</strain>
    </source>
</reference>
<sequence>MPSSAEQENRNRIRDNQRRSRARRKEYLQELEQRVRRAELQGVQASVEVQAAARQVAEENRKLRLLLRHHGISESSLETYLASGVVIPPSASRVGLPSLAGRSPISSAVQRLEQVLEPRKALSTNSATVCRDSTCTSPSASPLSADEKHNCSMAADLISTMTGANPHEVRTSLGCAPGTDCHVDSSKISDAIEQLTEPAVMT</sequence>
<protein>
    <recommendedName>
        <fullName evidence="4">BZIP domain-containing protein</fullName>
    </recommendedName>
</protein>
<evidence type="ECO:0000256" key="1">
    <source>
        <dbReference type="SAM" id="MobiDB-lite"/>
    </source>
</evidence>
<name>A0AAN7C8L4_9PEZI</name>
<dbReference type="CDD" id="cd14688">
    <property type="entry name" value="bZIP_YAP"/>
    <property type="match status" value="1"/>
</dbReference>
<accession>A0AAN7C8L4</accession>
<feature type="compositionally biased region" description="Basic and acidic residues" evidence="1">
    <location>
        <begin position="7"/>
        <end position="18"/>
    </location>
</feature>